<keyword evidence="1" id="KW-0732">Signal</keyword>
<dbReference type="AlphaFoldDB" id="A0A1Y5FCL3"/>
<evidence type="ECO:0000313" key="2">
    <source>
        <dbReference type="EMBL" id="OUR99858.1"/>
    </source>
</evidence>
<evidence type="ECO:0000256" key="1">
    <source>
        <dbReference type="SAM" id="SignalP"/>
    </source>
</evidence>
<dbReference type="EMBL" id="MAAO01000002">
    <property type="protein sequence ID" value="OUR99858.1"/>
    <property type="molecule type" value="Genomic_DNA"/>
</dbReference>
<gene>
    <name evidence="2" type="ORF">A9Q84_02185</name>
</gene>
<organism evidence="2 3">
    <name type="scientific">Halobacteriovorax marinus</name>
    <dbReference type="NCBI Taxonomy" id="97084"/>
    <lineage>
        <taxon>Bacteria</taxon>
        <taxon>Pseudomonadati</taxon>
        <taxon>Bdellovibrionota</taxon>
        <taxon>Bacteriovoracia</taxon>
        <taxon>Bacteriovoracales</taxon>
        <taxon>Halobacteriovoraceae</taxon>
        <taxon>Halobacteriovorax</taxon>
    </lineage>
</organism>
<protein>
    <recommendedName>
        <fullName evidence="4">Lipoprotein</fullName>
    </recommendedName>
</protein>
<proteinExistence type="predicted"/>
<sequence>MKLIGLLSLLFFTNLTSATECRKMASLLLIYKAKDTFEARGWNYLNDKYPEKSLEGFNPYSVKQLCNANSSVGDDILMNIKYYKRSHFKICKMKDVLESIGEGDADLDSRPISIITENLKDSECSMETLNKTEDNYISLIEAVNQRMSARKVDYSKLCHMVRKRLGDIYQTNKACR</sequence>
<dbReference type="Proteomes" id="UP000196531">
    <property type="component" value="Unassembled WGS sequence"/>
</dbReference>
<evidence type="ECO:0008006" key="4">
    <source>
        <dbReference type="Google" id="ProtNLM"/>
    </source>
</evidence>
<feature type="chain" id="PRO_5013142239" description="Lipoprotein" evidence="1">
    <location>
        <begin position="19"/>
        <end position="176"/>
    </location>
</feature>
<comment type="caution">
    <text evidence="2">The sequence shown here is derived from an EMBL/GenBank/DDBJ whole genome shotgun (WGS) entry which is preliminary data.</text>
</comment>
<name>A0A1Y5FCL3_9BACT</name>
<feature type="signal peptide" evidence="1">
    <location>
        <begin position="1"/>
        <end position="18"/>
    </location>
</feature>
<reference evidence="3" key="1">
    <citation type="journal article" date="2017" name="Proc. Natl. Acad. Sci. U.S.A.">
        <title>Simulation of Deepwater Horizon oil plume reveals substrate specialization within a complex community of hydrocarbon-degraders.</title>
        <authorList>
            <person name="Hu P."/>
            <person name="Dubinsky E.A."/>
            <person name="Probst A.J."/>
            <person name="Wang J."/>
            <person name="Sieber C.M.K."/>
            <person name="Tom L.M."/>
            <person name="Gardinali P."/>
            <person name="Banfield J.F."/>
            <person name="Atlas R.M."/>
            <person name="Andersen G.L."/>
        </authorList>
    </citation>
    <scope>NUCLEOTIDE SEQUENCE [LARGE SCALE GENOMIC DNA]</scope>
</reference>
<accession>A0A1Y5FCL3</accession>
<evidence type="ECO:0000313" key="3">
    <source>
        <dbReference type="Proteomes" id="UP000196531"/>
    </source>
</evidence>